<name>A0A9C7PVA4_9RHOD</name>
<dbReference type="OrthoDB" id="10305055at2759"/>
<dbReference type="InterPro" id="IPR003807">
    <property type="entry name" value="DUF202"/>
</dbReference>
<reference evidence="7" key="1">
    <citation type="journal article" date="2022" name="Proc. Natl. Acad. Sci. U.S.A.">
        <title>Life cycle and functional genomics of the unicellular red alga Galdieria for elucidating algal and plant evolution and industrial use.</title>
        <authorList>
            <person name="Hirooka S."/>
            <person name="Itabashi T."/>
            <person name="Ichinose T.M."/>
            <person name="Onuma R."/>
            <person name="Fujiwara T."/>
            <person name="Yamashita S."/>
            <person name="Jong L.W."/>
            <person name="Tomita R."/>
            <person name="Iwane A.H."/>
            <person name="Miyagishima S.Y."/>
        </authorList>
    </citation>
    <scope>NUCLEOTIDE SEQUENCE</scope>
    <source>
        <strain evidence="7">NBRC 102759</strain>
    </source>
</reference>
<feature type="domain" description="DUF202" evidence="6">
    <location>
        <begin position="39"/>
        <end position="98"/>
    </location>
</feature>
<evidence type="ECO:0000256" key="3">
    <source>
        <dbReference type="ARBA" id="ARBA00022989"/>
    </source>
</evidence>
<keyword evidence="8" id="KW-1185">Reference proteome</keyword>
<proteinExistence type="predicted"/>
<evidence type="ECO:0000256" key="2">
    <source>
        <dbReference type="ARBA" id="ARBA00022692"/>
    </source>
</evidence>
<feature type="transmembrane region" description="Helical" evidence="5">
    <location>
        <begin position="106"/>
        <end position="135"/>
    </location>
</feature>
<comment type="caution">
    <text evidence="7">The sequence shown here is derived from an EMBL/GenBank/DDBJ whole genome shotgun (WGS) entry which is preliminary data.</text>
</comment>
<sequence length="139" mass="15669">MQWLSSCWRIPYTSYLTVSDIIVALVRYRGQENRGARARNLFSSERTFNSWLRSGLGAMALGTTASKYVYTSSGKAASILLFCLGVIITFYCLVRHYHSVFQIEEDILYSISILPVTFSILAVALAITIFVLVLMDDSY</sequence>
<keyword evidence="3 5" id="KW-1133">Transmembrane helix</keyword>
<dbReference type="EMBL" id="BQMJ01000021">
    <property type="protein sequence ID" value="GJQ11150.1"/>
    <property type="molecule type" value="Genomic_DNA"/>
</dbReference>
<evidence type="ECO:0000259" key="6">
    <source>
        <dbReference type="Pfam" id="PF02656"/>
    </source>
</evidence>
<evidence type="ECO:0000256" key="5">
    <source>
        <dbReference type="SAM" id="Phobius"/>
    </source>
</evidence>
<dbReference type="GO" id="GO:0012505">
    <property type="term" value="C:endomembrane system"/>
    <property type="evidence" value="ECO:0007669"/>
    <property type="project" value="UniProtKB-SubCell"/>
</dbReference>
<evidence type="ECO:0000313" key="7">
    <source>
        <dbReference type="EMBL" id="GJQ11150.1"/>
    </source>
</evidence>
<keyword evidence="4 5" id="KW-0472">Membrane</keyword>
<reference evidence="7" key="2">
    <citation type="submission" date="2022-01" db="EMBL/GenBank/DDBJ databases">
        <authorList>
            <person name="Hirooka S."/>
            <person name="Miyagishima S.Y."/>
        </authorList>
    </citation>
    <scope>NUCLEOTIDE SEQUENCE</scope>
    <source>
        <strain evidence="7">NBRC 102759</strain>
    </source>
</reference>
<protein>
    <recommendedName>
        <fullName evidence="6">DUF202 domain-containing protein</fullName>
    </recommendedName>
</protein>
<gene>
    <name evidence="7" type="ORF">GpartN1_g2941.t1</name>
</gene>
<organism evidence="7 8">
    <name type="scientific">Galdieria partita</name>
    <dbReference type="NCBI Taxonomy" id="83374"/>
    <lineage>
        <taxon>Eukaryota</taxon>
        <taxon>Rhodophyta</taxon>
        <taxon>Bangiophyceae</taxon>
        <taxon>Galdieriales</taxon>
        <taxon>Galdieriaceae</taxon>
        <taxon>Galdieria</taxon>
    </lineage>
</organism>
<feature type="transmembrane region" description="Helical" evidence="5">
    <location>
        <begin position="76"/>
        <end position="94"/>
    </location>
</feature>
<evidence type="ECO:0000313" key="8">
    <source>
        <dbReference type="Proteomes" id="UP001061958"/>
    </source>
</evidence>
<dbReference type="AlphaFoldDB" id="A0A9C7PVA4"/>
<evidence type="ECO:0000256" key="1">
    <source>
        <dbReference type="ARBA" id="ARBA00004127"/>
    </source>
</evidence>
<dbReference type="Proteomes" id="UP001061958">
    <property type="component" value="Unassembled WGS sequence"/>
</dbReference>
<keyword evidence="2 5" id="KW-0812">Transmembrane</keyword>
<comment type="subcellular location">
    <subcellularLocation>
        <location evidence="1">Endomembrane system</location>
        <topology evidence="1">Multi-pass membrane protein</topology>
    </subcellularLocation>
</comment>
<accession>A0A9C7PVA4</accession>
<evidence type="ECO:0000256" key="4">
    <source>
        <dbReference type="ARBA" id="ARBA00023136"/>
    </source>
</evidence>
<dbReference type="Pfam" id="PF02656">
    <property type="entry name" value="DUF202"/>
    <property type="match status" value="1"/>
</dbReference>